<evidence type="ECO:0000313" key="2">
    <source>
        <dbReference type="Proteomes" id="UP001161580"/>
    </source>
</evidence>
<reference evidence="1" key="1">
    <citation type="submission" date="2022-03" db="EMBL/GenBank/DDBJ databases">
        <title>Fererhizobium litorale gen. nov., sp. nov., isolated from sandy sediments of the Sea of Japan seashore.</title>
        <authorList>
            <person name="Romanenko L."/>
            <person name="Kurilenko V."/>
            <person name="Otstavnykh N."/>
            <person name="Svetashev V."/>
            <person name="Tekutyeva L."/>
            <person name="Isaeva M."/>
            <person name="Mikhailov V."/>
        </authorList>
    </citation>
    <scope>NUCLEOTIDE SEQUENCE</scope>
    <source>
        <strain evidence="1">KMM 9576</strain>
    </source>
</reference>
<dbReference type="EMBL" id="JALDYZ010000008">
    <property type="protein sequence ID" value="MDI7923526.1"/>
    <property type="molecule type" value="Genomic_DNA"/>
</dbReference>
<evidence type="ECO:0000313" key="1">
    <source>
        <dbReference type="EMBL" id="MDI7923526.1"/>
    </source>
</evidence>
<sequence>MATMQSRIVHVRIERNWKLVYDFASRPENMPLWASGLGDGFRRDGDEWIATGPLGSVRVRFAPRNEFGVIDHEVTMETGLKVHNALRVVPNGDGAEVMFTLLKVPDMTDASFAADEANVRKDLETLKALMEFEGASRS</sequence>
<name>A0AAE3QHM7_9HYPH</name>
<organism evidence="1 2">
    <name type="scientific">Ferirhizobium litorale</name>
    <dbReference type="NCBI Taxonomy" id="2927786"/>
    <lineage>
        <taxon>Bacteria</taxon>
        <taxon>Pseudomonadati</taxon>
        <taxon>Pseudomonadota</taxon>
        <taxon>Alphaproteobacteria</taxon>
        <taxon>Hyphomicrobiales</taxon>
        <taxon>Rhizobiaceae</taxon>
        <taxon>Ferirhizobium</taxon>
    </lineage>
</organism>
<comment type="caution">
    <text evidence="1">The sequence shown here is derived from an EMBL/GenBank/DDBJ whole genome shotgun (WGS) entry which is preliminary data.</text>
</comment>
<accession>A0AAE3QHM7</accession>
<keyword evidence="2" id="KW-1185">Reference proteome</keyword>
<dbReference type="SUPFAM" id="SSF55961">
    <property type="entry name" value="Bet v1-like"/>
    <property type="match status" value="1"/>
</dbReference>
<dbReference type="Gene3D" id="3.30.530.20">
    <property type="match status" value="1"/>
</dbReference>
<proteinExistence type="predicted"/>
<gene>
    <name evidence="1" type="ORF">MRS75_15715</name>
</gene>
<dbReference type="Proteomes" id="UP001161580">
    <property type="component" value="Unassembled WGS sequence"/>
</dbReference>
<dbReference type="InterPro" id="IPR023393">
    <property type="entry name" value="START-like_dom_sf"/>
</dbReference>
<dbReference type="RefSeq" id="WP_311787891.1">
    <property type="nucleotide sequence ID" value="NZ_JALDYY010000012.1"/>
</dbReference>
<protein>
    <submittedName>
        <fullName evidence="1">SRPBCC family protein</fullName>
    </submittedName>
</protein>
<dbReference type="AlphaFoldDB" id="A0AAE3QHM7"/>